<dbReference type="STRING" id="1797472.A2215_02160"/>
<evidence type="ECO:0000313" key="3">
    <source>
        <dbReference type="EMBL" id="OGD61918.1"/>
    </source>
</evidence>
<name>A0A1F5E3I3_9BACT</name>
<protein>
    <recommendedName>
        <fullName evidence="2">RNA polymerase alpha subunit C-terminal domain-containing protein</fullName>
    </recommendedName>
</protein>
<dbReference type="Proteomes" id="UP000178583">
    <property type="component" value="Unassembled WGS sequence"/>
</dbReference>
<dbReference type="GO" id="GO:0003677">
    <property type="term" value="F:DNA binding"/>
    <property type="evidence" value="ECO:0007669"/>
    <property type="project" value="InterPro"/>
</dbReference>
<comment type="caution">
    <text evidence="3">The sequence shown here is derived from an EMBL/GenBank/DDBJ whole genome shotgun (WGS) entry which is preliminary data.</text>
</comment>
<sequence length="160" mass="18007">MQRLIGMLVEVIRELAESEEDARDEAERLRIAEMVLSCAPPELVDFRKALGQVMCRRGEQRVRDEAEQVRGLLATPIERLGFSVRTYHCLKLAHADTLGELAGKTEEQLISIRNFGKRSLCEITDKLGDFEMKLQPNRVLLGDQFGEGLLRAIPDDIGDG</sequence>
<dbReference type="GO" id="GO:0003899">
    <property type="term" value="F:DNA-directed RNA polymerase activity"/>
    <property type="evidence" value="ECO:0007669"/>
    <property type="project" value="InterPro"/>
</dbReference>
<dbReference type="InterPro" id="IPR011260">
    <property type="entry name" value="RNAP_asu_C"/>
</dbReference>
<dbReference type="SUPFAM" id="SSF47789">
    <property type="entry name" value="C-terminal domain of RNA polymerase alpha subunit"/>
    <property type="match status" value="1"/>
</dbReference>
<organism evidence="3 4">
    <name type="scientific">Candidatus Berkelbacteria bacterium RIFOXYA2_FULL_43_10</name>
    <dbReference type="NCBI Taxonomy" id="1797472"/>
    <lineage>
        <taxon>Bacteria</taxon>
        <taxon>Candidatus Berkelbacteria</taxon>
    </lineage>
</organism>
<evidence type="ECO:0000256" key="1">
    <source>
        <dbReference type="SAM" id="Coils"/>
    </source>
</evidence>
<dbReference type="EMBL" id="MEZY01000058">
    <property type="protein sequence ID" value="OGD61918.1"/>
    <property type="molecule type" value="Genomic_DNA"/>
</dbReference>
<proteinExistence type="predicted"/>
<reference evidence="3 4" key="1">
    <citation type="journal article" date="2016" name="Nat. Commun.">
        <title>Thousands of microbial genomes shed light on interconnected biogeochemical processes in an aquifer system.</title>
        <authorList>
            <person name="Anantharaman K."/>
            <person name="Brown C.T."/>
            <person name="Hug L.A."/>
            <person name="Sharon I."/>
            <person name="Castelle C.J."/>
            <person name="Probst A.J."/>
            <person name="Thomas B.C."/>
            <person name="Singh A."/>
            <person name="Wilkins M.J."/>
            <person name="Karaoz U."/>
            <person name="Brodie E.L."/>
            <person name="Williams K.H."/>
            <person name="Hubbard S.S."/>
            <person name="Banfield J.F."/>
        </authorList>
    </citation>
    <scope>NUCLEOTIDE SEQUENCE [LARGE SCALE GENOMIC DNA]</scope>
</reference>
<dbReference type="Gene3D" id="1.10.150.20">
    <property type="entry name" value="5' to 3' exonuclease, C-terminal subdomain"/>
    <property type="match status" value="1"/>
</dbReference>
<gene>
    <name evidence="3" type="ORF">A2215_02160</name>
</gene>
<dbReference type="AlphaFoldDB" id="A0A1F5E3I3"/>
<dbReference type="GO" id="GO:0006351">
    <property type="term" value="P:DNA-templated transcription"/>
    <property type="evidence" value="ECO:0007669"/>
    <property type="project" value="InterPro"/>
</dbReference>
<evidence type="ECO:0000313" key="4">
    <source>
        <dbReference type="Proteomes" id="UP000178583"/>
    </source>
</evidence>
<accession>A0A1F5E3I3</accession>
<evidence type="ECO:0000259" key="2">
    <source>
        <dbReference type="Pfam" id="PF03118"/>
    </source>
</evidence>
<dbReference type="Pfam" id="PF03118">
    <property type="entry name" value="RNA_pol_A_CTD"/>
    <property type="match status" value="1"/>
</dbReference>
<keyword evidence="1" id="KW-0175">Coiled coil</keyword>
<feature type="domain" description="RNA polymerase alpha subunit C-terminal" evidence="2">
    <location>
        <begin position="67"/>
        <end position="128"/>
    </location>
</feature>
<feature type="coiled-coil region" evidence="1">
    <location>
        <begin position="1"/>
        <end position="32"/>
    </location>
</feature>